<dbReference type="PANTHER" id="PTHR35864">
    <property type="entry name" value="ZINC METALLOPROTEASE MJ0611-RELATED"/>
    <property type="match status" value="1"/>
</dbReference>
<dbReference type="Proteomes" id="UP000244240">
    <property type="component" value="Unassembled WGS sequence"/>
</dbReference>
<feature type="transmembrane region" description="Helical" evidence="13">
    <location>
        <begin position="12"/>
        <end position="35"/>
    </location>
</feature>
<gene>
    <name evidence="15" type="ORF">C8P63_108135</name>
</gene>
<dbReference type="EMBL" id="QBKR01000008">
    <property type="protein sequence ID" value="PTX60825.1"/>
    <property type="molecule type" value="Genomic_DNA"/>
</dbReference>
<feature type="transmembrane region" description="Helical" evidence="13">
    <location>
        <begin position="55"/>
        <end position="75"/>
    </location>
</feature>
<dbReference type="PANTHER" id="PTHR35864:SF1">
    <property type="entry name" value="ZINC METALLOPROTEASE YWHC-RELATED"/>
    <property type="match status" value="1"/>
</dbReference>
<dbReference type="RefSeq" id="WP_108022838.1">
    <property type="nucleotide sequence ID" value="NZ_QBKR01000008.1"/>
</dbReference>
<evidence type="ECO:0000256" key="1">
    <source>
        <dbReference type="ARBA" id="ARBA00001947"/>
    </source>
</evidence>
<evidence type="ECO:0000256" key="4">
    <source>
        <dbReference type="ARBA" id="ARBA00022475"/>
    </source>
</evidence>
<name>A0A2T6BXN4_9BACL</name>
<dbReference type="CDD" id="cd06158">
    <property type="entry name" value="S2P-M50_like_1"/>
    <property type="match status" value="1"/>
</dbReference>
<comment type="similarity">
    <text evidence="3">Belongs to the peptidase M50B family.</text>
</comment>
<evidence type="ECO:0000256" key="2">
    <source>
        <dbReference type="ARBA" id="ARBA00004651"/>
    </source>
</evidence>
<proteinExistence type="inferred from homology"/>
<keyword evidence="11" id="KW-0482">Metalloprotease</keyword>
<evidence type="ECO:0000256" key="10">
    <source>
        <dbReference type="ARBA" id="ARBA00022989"/>
    </source>
</evidence>
<dbReference type="InterPro" id="IPR044537">
    <property type="entry name" value="Rip2-like"/>
</dbReference>
<dbReference type="GO" id="GO:0006508">
    <property type="term" value="P:proteolysis"/>
    <property type="evidence" value="ECO:0007669"/>
    <property type="project" value="UniProtKB-KW"/>
</dbReference>
<dbReference type="GO" id="GO:0005886">
    <property type="term" value="C:plasma membrane"/>
    <property type="evidence" value="ECO:0007669"/>
    <property type="project" value="UniProtKB-SubCell"/>
</dbReference>
<keyword evidence="6 13" id="KW-0812">Transmembrane</keyword>
<dbReference type="GO" id="GO:0046872">
    <property type="term" value="F:metal ion binding"/>
    <property type="evidence" value="ECO:0007669"/>
    <property type="project" value="UniProtKB-KW"/>
</dbReference>
<keyword evidence="12 13" id="KW-0472">Membrane</keyword>
<keyword evidence="7" id="KW-0479">Metal-binding</keyword>
<dbReference type="AlphaFoldDB" id="A0A2T6BXN4"/>
<feature type="transmembrane region" description="Helical" evidence="13">
    <location>
        <begin position="172"/>
        <end position="189"/>
    </location>
</feature>
<dbReference type="InterPro" id="IPR008915">
    <property type="entry name" value="Peptidase_M50"/>
</dbReference>
<feature type="transmembrane region" description="Helical" evidence="13">
    <location>
        <begin position="87"/>
        <end position="110"/>
    </location>
</feature>
<accession>A0A2T6BXN4</accession>
<evidence type="ECO:0000256" key="13">
    <source>
        <dbReference type="SAM" id="Phobius"/>
    </source>
</evidence>
<sequence length="217" mass="24146">MERFLAYPLEQFPYVVVALLAGFAVHEFAHAWTAYRFGDPTAKKEGRVTLNPLAHLDPLGTIAVFLMGFGWAKPVPVNRFYFRHPRLAGVWVTVAGPFSNLALAFLFTLLFRAWFQFGGSTAVPGMETGLYILVYLNVILFLFNLFPVPPLDGYRILEDLAPARLRPRLRQYEPYGILVFVVLLVTPLGDAVFGPLFGMAETIIAQMASIAGLAVVH</sequence>
<feature type="domain" description="Peptidase M50" evidence="14">
    <location>
        <begin position="119"/>
        <end position="185"/>
    </location>
</feature>
<dbReference type="Pfam" id="PF02163">
    <property type="entry name" value="Peptidase_M50"/>
    <property type="match status" value="1"/>
</dbReference>
<evidence type="ECO:0000313" key="16">
    <source>
        <dbReference type="Proteomes" id="UP000244240"/>
    </source>
</evidence>
<keyword evidence="9" id="KW-0862">Zinc</keyword>
<keyword evidence="4" id="KW-1003">Cell membrane</keyword>
<evidence type="ECO:0000256" key="8">
    <source>
        <dbReference type="ARBA" id="ARBA00022801"/>
    </source>
</evidence>
<keyword evidence="10 13" id="KW-1133">Transmembrane helix</keyword>
<evidence type="ECO:0000313" key="15">
    <source>
        <dbReference type="EMBL" id="PTX60825.1"/>
    </source>
</evidence>
<reference evidence="15 16" key="1">
    <citation type="submission" date="2018-04" db="EMBL/GenBank/DDBJ databases">
        <title>Genomic Encyclopedia of Archaeal and Bacterial Type Strains, Phase II (KMG-II): from individual species to whole genera.</title>
        <authorList>
            <person name="Goeker M."/>
        </authorList>
    </citation>
    <scope>NUCLEOTIDE SEQUENCE [LARGE SCALE GENOMIC DNA]</scope>
    <source>
        <strain evidence="15 16">DSM 45787</strain>
    </source>
</reference>
<feature type="transmembrane region" description="Helical" evidence="13">
    <location>
        <begin position="130"/>
        <end position="151"/>
    </location>
</feature>
<comment type="caution">
    <text evidence="15">The sequence shown here is derived from an EMBL/GenBank/DDBJ whole genome shotgun (WGS) entry which is preliminary data.</text>
</comment>
<protein>
    <submittedName>
        <fullName evidence="15">Zn-dependent protease</fullName>
    </submittedName>
</protein>
<dbReference type="GO" id="GO:0008237">
    <property type="term" value="F:metallopeptidase activity"/>
    <property type="evidence" value="ECO:0007669"/>
    <property type="project" value="UniProtKB-KW"/>
</dbReference>
<comment type="cofactor">
    <cofactor evidence="1">
        <name>Zn(2+)</name>
        <dbReference type="ChEBI" id="CHEBI:29105"/>
    </cofactor>
</comment>
<evidence type="ECO:0000259" key="14">
    <source>
        <dbReference type="Pfam" id="PF02163"/>
    </source>
</evidence>
<keyword evidence="8" id="KW-0378">Hydrolase</keyword>
<evidence type="ECO:0000256" key="11">
    <source>
        <dbReference type="ARBA" id="ARBA00023049"/>
    </source>
</evidence>
<evidence type="ECO:0000256" key="6">
    <source>
        <dbReference type="ARBA" id="ARBA00022692"/>
    </source>
</evidence>
<evidence type="ECO:0000256" key="5">
    <source>
        <dbReference type="ARBA" id="ARBA00022670"/>
    </source>
</evidence>
<dbReference type="OrthoDB" id="9800627at2"/>
<dbReference type="InterPro" id="IPR052348">
    <property type="entry name" value="Metallopeptidase_M50B"/>
</dbReference>
<organism evidence="15 16">
    <name type="scientific">Melghirimyces profundicolus</name>
    <dbReference type="NCBI Taxonomy" id="1242148"/>
    <lineage>
        <taxon>Bacteria</taxon>
        <taxon>Bacillati</taxon>
        <taxon>Bacillota</taxon>
        <taxon>Bacilli</taxon>
        <taxon>Bacillales</taxon>
        <taxon>Thermoactinomycetaceae</taxon>
        <taxon>Melghirimyces</taxon>
    </lineage>
</organism>
<keyword evidence="5 15" id="KW-0645">Protease</keyword>
<evidence type="ECO:0000256" key="12">
    <source>
        <dbReference type="ARBA" id="ARBA00023136"/>
    </source>
</evidence>
<evidence type="ECO:0000256" key="7">
    <source>
        <dbReference type="ARBA" id="ARBA00022723"/>
    </source>
</evidence>
<keyword evidence="16" id="KW-1185">Reference proteome</keyword>
<comment type="subcellular location">
    <subcellularLocation>
        <location evidence="2">Cell membrane</location>
        <topology evidence="2">Multi-pass membrane protein</topology>
    </subcellularLocation>
</comment>
<evidence type="ECO:0000256" key="3">
    <source>
        <dbReference type="ARBA" id="ARBA00007931"/>
    </source>
</evidence>
<evidence type="ECO:0000256" key="9">
    <source>
        <dbReference type="ARBA" id="ARBA00022833"/>
    </source>
</evidence>